<dbReference type="RefSeq" id="XP_010230843.1">
    <property type="nucleotide sequence ID" value="XM_010232541.3"/>
</dbReference>
<dbReference type="PANTHER" id="PTHR21562:SF95">
    <property type="entry name" value="PECTIN ACETYLESTERASE"/>
    <property type="match status" value="1"/>
</dbReference>
<dbReference type="Proteomes" id="UP000008810">
    <property type="component" value="Chromosome 2"/>
</dbReference>
<evidence type="ECO:0000256" key="1">
    <source>
        <dbReference type="ARBA" id="ARBA00003534"/>
    </source>
</evidence>
<comment type="similarity">
    <text evidence="3 5">Belongs to the pectinacetylesterase family.</text>
</comment>
<evidence type="ECO:0000256" key="5">
    <source>
        <dbReference type="RuleBase" id="RU363114"/>
    </source>
</evidence>
<dbReference type="GO" id="GO:0052793">
    <property type="term" value="F:pectin acetylesterase activity"/>
    <property type="evidence" value="ECO:0000318"/>
    <property type="project" value="GO_Central"/>
</dbReference>
<dbReference type="EMBL" id="CM000881">
    <property type="protein sequence ID" value="KQK04166.1"/>
    <property type="molecule type" value="Genomic_DNA"/>
</dbReference>
<dbReference type="EnsemblPlants" id="KQK04166">
    <property type="protein sequence ID" value="KQK04166"/>
    <property type="gene ID" value="BRADI_2g12057v3"/>
</dbReference>
<dbReference type="KEGG" id="bdi:100836238"/>
<dbReference type="Gramene" id="PNT70446">
    <property type="protein sequence ID" value="PNT70446"/>
    <property type="gene ID" value="BRADI_2g12057v3"/>
</dbReference>
<dbReference type="PANTHER" id="PTHR21562">
    <property type="entry name" value="NOTUM-RELATED"/>
    <property type="match status" value="1"/>
</dbReference>
<comment type="function">
    <text evidence="1 5">Hydrolyzes acetyl esters in homogalacturonan regions of pectin. In type I primary cell wall, galacturonic acid residues of pectin can be acetylated at the O-2 and O-3 positions. Decreasing the degree of acetylation of pectin gels in vitro alters their physical properties.</text>
</comment>
<dbReference type="Gramene" id="KQK04166">
    <property type="protein sequence ID" value="KQK04166"/>
    <property type="gene ID" value="BRADI_2g12057v3"/>
</dbReference>
<feature type="chain" id="PRO_5013980552" description="Pectin acetylesterase" evidence="5">
    <location>
        <begin position="29"/>
        <end position="411"/>
    </location>
</feature>
<dbReference type="EMBL" id="CM000881">
    <property type="protein sequence ID" value="PNT70446.1"/>
    <property type="molecule type" value="Genomic_DNA"/>
</dbReference>
<keyword evidence="8" id="KW-1185">Reference proteome</keyword>
<comment type="subcellular location">
    <subcellularLocation>
        <location evidence="2 5">Secreted</location>
        <location evidence="2 5">Cell wall</location>
    </subcellularLocation>
</comment>
<reference evidence="7" key="3">
    <citation type="submission" date="2018-08" db="UniProtKB">
        <authorList>
            <consortium name="EnsemblPlants"/>
        </authorList>
    </citation>
    <scope>IDENTIFICATION</scope>
    <source>
        <strain evidence="7">cv. Bd21</strain>
    </source>
</reference>
<keyword evidence="5" id="KW-0961">Cell wall biogenesis/degradation</keyword>
<dbReference type="EnsemblPlants" id="KQK04165">
    <property type="protein sequence ID" value="KQK04165"/>
    <property type="gene ID" value="BRADI_2g12057v3"/>
</dbReference>
<evidence type="ECO:0000256" key="2">
    <source>
        <dbReference type="ARBA" id="ARBA00004191"/>
    </source>
</evidence>
<accession>A0A0Q3MIB8</accession>
<dbReference type="AlphaFoldDB" id="A0A0Q3MIB8"/>
<dbReference type="Gramene" id="KQK04165">
    <property type="protein sequence ID" value="KQK04165"/>
    <property type="gene ID" value="BRADI_2g12057v3"/>
</dbReference>
<dbReference type="OrthoDB" id="2015280at2759"/>
<keyword evidence="4 5" id="KW-0134">Cell wall</keyword>
<organism evidence="6">
    <name type="scientific">Brachypodium distachyon</name>
    <name type="common">Purple false brome</name>
    <name type="synonym">Trachynia distachya</name>
    <dbReference type="NCBI Taxonomy" id="15368"/>
    <lineage>
        <taxon>Eukaryota</taxon>
        <taxon>Viridiplantae</taxon>
        <taxon>Streptophyta</taxon>
        <taxon>Embryophyta</taxon>
        <taxon>Tracheophyta</taxon>
        <taxon>Spermatophyta</taxon>
        <taxon>Magnoliopsida</taxon>
        <taxon>Liliopsida</taxon>
        <taxon>Poales</taxon>
        <taxon>Poaceae</taxon>
        <taxon>BOP clade</taxon>
        <taxon>Pooideae</taxon>
        <taxon>Stipodae</taxon>
        <taxon>Brachypodieae</taxon>
        <taxon>Brachypodium</taxon>
    </lineage>
</organism>
<dbReference type="InterPro" id="IPR004963">
    <property type="entry name" value="PAE/NOTUM"/>
</dbReference>
<protein>
    <recommendedName>
        <fullName evidence="5">Pectin acetylesterase</fullName>
        <ecNumber evidence="5">3.1.1.-</ecNumber>
    </recommendedName>
</protein>
<keyword evidence="5" id="KW-0964">Secreted</keyword>
<dbReference type="SUPFAM" id="SSF53474">
    <property type="entry name" value="alpha/beta-Hydrolases"/>
    <property type="match status" value="1"/>
</dbReference>
<dbReference type="EnsemblPlants" id="PNT70446">
    <property type="protein sequence ID" value="PNT70446"/>
    <property type="gene ID" value="BRADI_2g12057v3"/>
</dbReference>
<dbReference type="Gene3D" id="3.40.50.1820">
    <property type="entry name" value="alpha/beta hydrolase"/>
    <property type="match status" value="1"/>
</dbReference>
<dbReference type="InterPro" id="IPR029058">
    <property type="entry name" value="AB_hydrolase_fold"/>
</dbReference>
<dbReference type="Pfam" id="PF03283">
    <property type="entry name" value="PAE"/>
    <property type="match status" value="1"/>
</dbReference>
<proteinExistence type="inferred from homology"/>
<dbReference type="GO" id="GO:0009505">
    <property type="term" value="C:plant-type cell wall"/>
    <property type="evidence" value="ECO:0000318"/>
    <property type="project" value="GO_Central"/>
</dbReference>
<evidence type="ECO:0000313" key="7">
    <source>
        <dbReference type="EnsemblPlants" id="KQK04165"/>
    </source>
</evidence>
<dbReference type="STRING" id="15368.A0A0Q3MIB8"/>
<evidence type="ECO:0000313" key="8">
    <source>
        <dbReference type="Proteomes" id="UP000008810"/>
    </source>
</evidence>
<evidence type="ECO:0000313" key="6">
    <source>
        <dbReference type="EMBL" id="KQK04166.1"/>
    </source>
</evidence>
<keyword evidence="5" id="KW-0378">Hydrolase</keyword>
<evidence type="ECO:0000256" key="4">
    <source>
        <dbReference type="ARBA" id="ARBA00022512"/>
    </source>
</evidence>
<dbReference type="GO" id="GO:0071555">
    <property type="term" value="P:cell wall organization"/>
    <property type="evidence" value="ECO:0000318"/>
    <property type="project" value="GO_Central"/>
</dbReference>
<name>A0A0Q3MIB8_BRADI</name>
<reference evidence="6 7" key="1">
    <citation type="journal article" date="2010" name="Nature">
        <title>Genome sequencing and analysis of the model grass Brachypodium distachyon.</title>
        <authorList>
            <consortium name="International Brachypodium Initiative"/>
        </authorList>
    </citation>
    <scope>NUCLEOTIDE SEQUENCE [LARGE SCALE GENOMIC DNA]</scope>
    <source>
        <strain evidence="6 7">Bd21</strain>
    </source>
</reference>
<gene>
    <name evidence="7" type="primary">LOC100836238</name>
    <name evidence="6" type="ORF">BRADI_2g12057v3</name>
</gene>
<reference evidence="6" key="2">
    <citation type="submission" date="2017-06" db="EMBL/GenBank/DDBJ databases">
        <title>WGS assembly of Brachypodium distachyon.</title>
        <authorList>
            <consortium name="The International Brachypodium Initiative"/>
            <person name="Lucas S."/>
            <person name="Harmon-Smith M."/>
            <person name="Lail K."/>
            <person name="Tice H."/>
            <person name="Grimwood J."/>
            <person name="Bruce D."/>
            <person name="Barry K."/>
            <person name="Shu S."/>
            <person name="Lindquist E."/>
            <person name="Wang M."/>
            <person name="Pitluck S."/>
            <person name="Vogel J.P."/>
            <person name="Garvin D.F."/>
            <person name="Mockler T.C."/>
            <person name="Schmutz J."/>
            <person name="Rokhsar D."/>
            <person name="Bevan M.W."/>
        </authorList>
    </citation>
    <scope>NUCLEOTIDE SEQUENCE</scope>
    <source>
        <strain evidence="6">Bd21</strain>
    </source>
</reference>
<dbReference type="GeneID" id="100836238"/>
<dbReference type="EMBL" id="CM000881">
    <property type="protein sequence ID" value="KQK04165.1"/>
    <property type="molecule type" value="Genomic_DNA"/>
</dbReference>
<feature type="signal peptide" evidence="5">
    <location>
        <begin position="1"/>
        <end position="28"/>
    </location>
</feature>
<evidence type="ECO:0000256" key="3">
    <source>
        <dbReference type="ARBA" id="ARBA00005784"/>
    </source>
</evidence>
<dbReference type="EC" id="3.1.1.-" evidence="5"/>
<dbReference type="ExpressionAtlas" id="A0A0Q3MIB8">
    <property type="expression patterns" value="baseline and differential"/>
</dbReference>
<keyword evidence="5" id="KW-0732">Signal</keyword>
<sequence>MGEKVGMASKLLERFLLVLVVLVATTQAAADGHKSAGGARRRATAEPPVPITILTSAVEKGAVCLDGSPPAYHLDRGSGSGRNSWIVNLEGGGWCDSVLSCGWRKGGYLGSSLHMDKPMFFGGIMSASAVDNPDFYNWNRVMVRYCDGGSFAGEGLDRATGVCFRGQRIWDAAVRHLLSIGMASADRALLTGCSAGGLAAMLHCDQFSAFFAGKNTTVKCLADAGLFLDAVDVSGGRSLRSYFQGVVATHGVAQNLPSSCTGHLDATSCFFPQNIIGNIKTPIFLLNAAYDTWQLRESLAPNGADHNGAWRACKLNRTACNESQLTFLRSFRDQMVATVKDFSGSRSNGLFINSCFIHGQSEMWATWNAPGSPAIGNKGIGKSVGDWYFGRAQVKAIDCPYPCDNTCHHDI</sequence>